<dbReference type="AlphaFoldDB" id="A0A8J3Y8V2"/>
<gene>
    <name evidence="2" type="ORF">Sya03_27050</name>
</gene>
<sequence length="85" mass="8685">MAQLTLVAAGLGGAMLPRPARPVLPAGVCVVPVVRPVPTRRVVVAWREASGPRPAVRAAVAALRSAWDQAERSAARASATVNAPA</sequence>
<accession>A0A8J3Y8V2</accession>
<dbReference type="Proteomes" id="UP000652013">
    <property type="component" value="Unassembled WGS sequence"/>
</dbReference>
<organism evidence="2 3">
    <name type="scientific">Spirilliplanes yamanashiensis</name>
    <dbReference type="NCBI Taxonomy" id="42233"/>
    <lineage>
        <taxon>Bacteria</taxon>
        <taxon>Bacillati</taxon>
        <taxon>Actinomycetota</taxon>
        <taxon>Actinomycetes</taxon>
        <taxon>Micromonosporales</taxon>
        <taxon>Micromonosporaceae</taxon>
        <taxon>Spirilliplanes</taxon>
    </lineage>
</organism>
<dbReference type="Pfam" id="PF03466">
    <property type="entry name" value="LysR_substrate"/>
    <property type="match status" value="1"/>
</dbReference>
<dbReference type="SUPFAM" id="SSF53850">
    <property type="entry name" value="Periplasmic binding protein-like II"/>
    <property type="match status" value="1"/>
</dbReference>
<dbReference type="EMBL" id="BOOY01000019">
    <property type="protein sequence ID" value="GIJ03353.1"/>
    <property type="molecule type" value="Genomic_DNA"/>
</dbReference>
<feature type="domain" description="LysR substrate-binding" evidence="1">
    <location>
        <begin position="2"/>
        <end position="67"/>
    </location>
</feature>
<reference evidence="2" key="1">
    <citation type="submission" date="2021-01" db="EMBL/GenBank/DDBJ databases">
        <title>Whole genome shotgun sequence of Spirilliplanes yamanashiensis NBRC 15828.</title>
        <authorList>
            <person name="Komaki H."/>
            <person name="Tamura T."/>
        </authorList>
    </citation>
    <scope>NUCLEOTIDE SEQUENCE</scope>
    <source>
        <strain evidence="2">NBRC 15828</strain>
    </source>
</reference>
<dbReference type="InterPro" id="IPR005119">
    <property type="entry name" value="LysR_subst-bd"/>
</dbReference>
<evidence type="ECO:0000313" key="3">
    <source>
        <dbReference type="Proteomes" id="UP000652013"/>
    </source>
</evidence>
<keyword evidence="3" id="KW-1185">Reference proteome</keyword>
<name>A0A8J3Y8V2_9ACTN</name>
<proteinExistence type="predicted"/>
<evidence type="ECO:0000313" key="2">
    <source>
        <dbReference type="EMBL" id="GIJ03353.1"/>
    </source>
</evidence>
<comment type="caution">
    <text evidence="2">The sequence shown here is derived from an EMBL/GenBank/DDBJ whole genome shotgun (WGS) entry which is preliminary data.</text>
</comment>
<evidence type="ECO:0000259" key="1">
    <source>
        <dbReference type="Pfam" id="PF03466"/>
    </source>
</evidence>
<dbReference type="Gene3D" id="3.40.190.290">
    <property type="match status" value="1"/>
</dbReference>
<protein>
    <recommendedName>
        <fullName evidence="1">LysR substrate-binding domain-containing protein</fullName>
    </recommendedName>
</protein>